<comment type="caution">
    <text evidence="1">The sequence shown here is derived from an EMBL/GenBank/DDBJ whole genome shotgun (WGS) entry which is preliminary data.</text>
</comment>
<accession>A0ACC0B669</accession>
<reference evidence="2" key="1">
    <citation type="journal article" date="2023" name="Nat. Plants">
        <title>Single-cell RNA sequencing provides a high-resolution roadmap for understanding the multicellular compartmentation of specialized metabolism.</title>
        <authorList>
            <person name="Sun S."/>
            <person name="Shen X."/>
            <person name="Li Y."/>
            <person name="Li Y."/>
            <person name="Wang S."/>
            <person name="Li R."/>
            <person name="Zhang H."/>
            <person name="Shen G."/>
            <person name="Guo B."/>
            <person name="Wei J."/>
            <person name="Xu J."/>
            <person name="St-Pierre B."/>
            <person name="Chen S."/>
            <person name="Sun C."/>
        </authorList>
    </citation>
    <scope>NUCLEOTIDE SEQUENCE [LARGE SCALE GENOMIC DNA]</scope>
</reference>
<dbReference type="Proteomes" id="UP001060085">
    <property type="component" value="Linkage Group LG04"/>
</dbReference>
<dbReference type="EMBL" id="CM044704">
    <property type="protein sequence ID" value="KAI5668146.1"/>
    <property type="molecule type" value="Genomic_DNA"/>
</dbReference>
<proteinExistence type="predicted"/>
<sequence length="216" mass="24545">MTFLDFQFGQISFPVKLLANNAHKASPGKKTYNVKKYDDQKALIHVNYGVGFVNINNTIIALWFFGVFSIYQEIMISTRKLIRMAKKWQRKAAIRRKRISFPGNNQTNDAGTSTCSSSSTVAEKGHVVVYTADQKRYSFFRELLQMAEEEFGLPSDGPITLPCEAIFMDYLISLTKRQATKDIEKELLASISSYRCSLSCTVDQLDNSQHTLVHCF</sequence>
<keyword evidence="2" id="KW-1185">Reference proteome</keyword>
<name>A0ACC0B669_CATRO</name>
<evidence type="ECO:0000313" key="1">
    <source>
        <dbReference type="EMBL" id="KAI5668146.1"/>
    </source>
</evidence>
<protein>
    <submittedName>
        <fullName evidence="1">Uncharacterized protein</fullName>
    </submittedName>
</protein>
<evidence type="ECO:0000313" key="2">
    <source>
        <dbReference type="Proteomes" id="UP001060085"/>
    </source>
</evidence>
<organism evidence="1 2">
    <name type="scientific">Catharanthus roseus</name>
    <name type="common">Madagascar periwinkle</name>
    <name type="synonym">Vinca rosea</name>
    <dbReference type="NCBI Taxonomy" id="4058"/>
    <lineage>
        <taxon>Eukaryota</taxon>
        <taxon>Viridiplantae</taxon>
        <taxon>Streptophyta</taxon>
        <taxon>Embryophyta</taxon>
        <taxon>Tracheophyta</taxon>
        <taxon>Spermatophyta</taxon>
        <taxon>Magnoliopsida</taxon>
        <taxon>eudicotyledons</taxon>
        <taxon>Gunneridae</taxon>
        <taxon>Pentapetalae</taxon>
        <taxon>asterids</taxon>
        <taxon>lamiids</taxon>
        <taxon>Gentianales</taxon>
        <taxon>Apocynaceae</taxon>
        <taxon>Rauvolfioideae</taxon>
        <taxon>Vinceae</taxon>
        <taxon>Catharanthinae</taxon>
        <taxon>Catharanthus</taxon>
    </lineage>
</organism>
<gene>
    <name evidence="1" type="ORF">M9H77_17999</name>
</gene>